<dbReference type="EMBL" id="JAOWRF010000095">
    <property type="protein sequence ID" value="MCV3213142.1"/>
    <property type="molecule type" value="Genomic_DNA"/>
</dbReference>
<reference evidence="1 2" key="1">
    <citation type="submission" date="2022-10" db="EMBL/GenBank/DDBJ databases">
        <title>Identification of biosynthetic pathway for the production of the potent trypsin inhibitor radiosumin.</title>
        <authorList>
            <person name="Fewer D.P."/>
            <person name="Delbaje E."/>
            <person name="Ouyang X."/>
            <person name="Agostino P.D."/>
            <person name="Wahlsten M."/>
            <person name="Jokela J."/>
            <person name="Permi P."/>
            <person name="Haapaniemi E."/>
            <person name="Koistinen H."/>
        </authorList>
    </citation>
    <scope>NUCLEOTIDE SEQUENCE [LARGE SCALE GENOMIC DNA]</scope>
    <source>
        <strain evidence="1 2">NIES-515</strain>
    </source>
</reference>
<accession>A0ABT3AVI3</accession>
<gene>
    <name evidence="1" type="ORF">OGM63_06320</name>
</gene>
<evidence type="ECO:0000313" key="1">
    <source>
        <dbReference type="EMBL" id="MCV3213142.1"/>
    </source>
</evidence>
<comment type="caution">
    <text evidence="1">The sequence shown here is derived from an EMBL/GenBank/DDBJ whole genome shotgun (WGS) entry which is preliminary data.</text>
</comment>
<protein>
    <submittedName>
        <fullName evidence="1">Uncharacterized protein</fullName>
    </submittedName>
</protein>
<name>A0ABT3AVI3_9CYAN</name>
<organism evidence="1 2">
    <name type="scientific">Plectonema radiosum NIES-515</name>
    <dbReference type="NCBI Taxonomy" id="2986073"/>
    <lineage>
        <taxon>Bacteria</taxon>
        <taxon>Bacillati</taxon>
        <taxon>Cyanobacteriota</taxon>
        <taxon>Cyanophyceae</taxon>
        <taxon>Oscillatoriophycideae</taxon>
        <taxon>Oscillatoriales</taxon>
        <taxon>Microcoleaceae</taxon>
        <taxon>Plectonema</taxon>
    </lineage>
</organism>
<sequence>MCCAIAILTSSLHFLVLGKDFTALFWQYAERYLPQGIKKHQEDAIA</sequence>
<dbReference type="Proteomes" id="UP001526143">
    <property type="component" value="Unassembled WGS sequence"/>
</dbReference>
<keyword evidence="2" id="KW-1185">Reference proteome</keyword>
<evidence type="ECO:0000313" key="2">
    <source>
        <dbReference type="Proteomes" id="UP001526143"/>
    </source>
</evidence>
<proteinExistence type="predicted"/>